<organism evidence="3 4">
    <name type="scientific">Dactylosporangium darangshiense</name>
    <dbReference type="NCBI Taxonomy" id="579108"/>
    <lineage>
        <taxon>Bacteria</taxon>
        <taxon>Bacillati</taxon>
        <taxon>Actinomycetota</taxon>
        <taxon>Actinomycetes</taxon>
        <taxon>Micromonosporales</taxon>
        <taxon>Micromonosporaceae</taxon>
        <taxon>Dactylosporangium</taxon>
    </lineage>
</organism>
<sequence length="364" mass="40778">MAGQASTKAAGGIGQKITELLMRELKNLLSAAGQRAVDAAGQKLSSATDRLTEYASGQGGGGLIAAVTGAKKMAEGKSPLRAAFSGGVAGVKEKVKGLFGGGKSGKAKKLKVTNIEETIDVGVPVRVAYNQWTQFADFPSFMKKVESVEQESDEKNNWKAQVFWSHRTWQATIMQQIPDYNIVWKSKGPKGHVDGSVTFHELPPNMTRILLAMEYHPQGFFERTGNLWRAQGRRARLEFKHFRRHVMTQTILNPDEVEGWRGEIRDGEVVKDHETAMREEQEAREREEGGREEDQSAQQEDRPVEEEGESEEDRSAQQEDRPLKEEGESEDEAEGQFEEEEEGEKPQQRPPRTTRQRQDAARAR</sequence>
<feature type="region of interest" description="Disordered" evidence="1">
    <location>
        <begin position="267"/>
        <end position="364"/>
    </location>
</feature>
<protein>
    <submittedName>
        <fullName evidence="3">SRPBCC family protein</fullName>
    </submittedName>
</protein>
<dbReference type="Proteomes" id="UP001500620">
    <property type="component" value="Unassembled WGS sequence"/>
</dbReference>
<dbReference type="SUPFAM" id="SSF55961">
    <property type="entry name" value="Bet v1-like"/>
    <property type="match status" value="1"/>
</dbReference>
<evidence type="ECO:0000313" key="4">
    <source>
        <dbReference type="Proteomes" id="UP001500620"/>
    </source>
</evidence>
<accession>A0ABP8DUY3</accession>
<dbReference type="Pfam" id="PF03364">
    <property type="entry name" value="Polyketide_cyc"/>
    <property type="match status" value="1"/>
</dbReference>
<dbReference type="Gene3D" id="3.30.530.20">
    <property type="match status" value="1"/>
</dbReference>
<feature type="compositionally biased region" description="Acidic residues" evidence="1">
    <location>
        <begin position="303"/>
        <end position="312"/>
    </location>
</feature>
<dbReference type="InterPro" id="IPR023393">
    <property type="entry name" value="START-like_dom_sf"/>
</dbReference>
<feature type="compositionally biased region" description="Basic and acidic residues" evidence="1">
    <location>
        <begin position="267"/>
        <end position="302"/>
    </location>
</feature>
<feature type="compositionally biased region" description="Basic and acidic residues" evidence="1">
    <location>
        <begin position="313"/>
        <end position="326"/>
    </location>
</feature>
<feature type="domain" description="Coenzyme Q-binding protein COQ10 START" evidence="2">
    <location>
        <begin position="121"/>
        <end position="241"/>
    </location>
</feature>
<proteinExistence type="predicted"/>
<reference evidence="4" key="1">
    <citation type="journal article" date="2019" name="Int. J. Syst. Evol. Microbiol.">
        <title>The Global Catalogue of Microorganisms (GCM) 10K type strain sequencing project: providing services to taxonomists for standard genome sequencing and annotation.</title>
        <authorList>
            <consortium name="The Broad Institute Genomics Platform"/>
            <consortium name="The Broad Institute Genome Sequencing Center for Infectious Disease"/>
            <person name="Wu L."/>
            <person name="Ma J."/>
        </authorList>
    </citation>
    <scope>NUCLEOTIDE SEQUENCE [LARGE SCALE GENOMIC DNA]</scope>
    <source>
        <strain evidence="4">JCM 17441</strain>
    </source>
</reference>
<comment type="caution">
    <text evidence="3">The sequence shown here is derived from an EMBL/GenBank/DDBJ whole genome shotgun (WGS) entry which is preliminary data.</text>
</comment>
<dbReference type="InterPro" id="IPR005031">
    <property type="entry name" value="COQ10_START"/>
</dbReference>
<feature type="compositionally biased region" description="Acidic residues" evidence="1">
    <location>
        <begin position="327"/>
        <end position="343"/>
    </location>
</feature>
<keyword evidence="4" id="KW-1185">Reference proteome</keyword>
<dbReference type="InterPro" id="IPR047137">
    <property type="entry name" value="ORF3"/>
</dbReference>
<dbReference type="PANTHER" id="PTHR33824">
    <property type="entry name" value="POLYKETIDE CYCLASE/DEHYDRASE AND LIPID TRANSPORT SUPERFAMILY PROTEIN"/>
    <property type="match status" value="1"/>
</dbReference>
<dbReference type="EMBL" id="BAABAT010000081">
    <property type="protein sequence ID" value="GAA4263806.1"/>
    <property type="molecule type" value="Genomic_DNA"/>
</dbReference>
<evidence type="ECO:0000259" key="2">
    <source>
        <dbReference type="Pfam" id="PF03364"/>
    </source>
</evidence>
<dbReference type="CDD" id="cd07817">
    <property type="entry name" value="SRPBCC_8"/>
    <property type="match status" value="1"/>
</dbReference>
<name>A0ABP8DUY3_9ACTN</name>
<evidence type="ECO:0000313" key="3">
    <source>
        <dbReference type="EMBL" id="GAA4263806.1"/>
    </source>
</evidence>
<evidence type="ECO:0000256" key="1">
    <source>
        <dbReference type="SAM" id="MobiDB-lite"/>
    </source>
</evidence>
<gene>
    <name evidence="3" type="ORF">GCM10022255_111690</name>
</gene>
<dbReference type="PANTHER" id="PTHR33824:SF7">
    <property type="entry name" value="POLYKETIDE CYCLASE_DEHYDRASE AND LIPID TRANSPORT SUPERFAMILY PROTEIN"/>
    <property type="match status" value="1"/>
</dbReference>